<dbReference type="PANTHER" id="PTHR16943">
    <property type="entry name" value="2-METHYLCITRATE DEHYDRATASE-RELATED"/>
    <property type="match status" value="1"/>
</dbReference>
<dbReference type="Pfam" id="PF03972">
    <property type="entry name" value="MmgE_PrpD_N"/>
    <property type="match status" value="1"/>
</dbReference>
<evidence type="ECO:0000313" key="5">
    <source>
        <dbReference type="Proteomes" id="UP000712673"/>
    </source>
</evidence>
<dbReference type="InterPro" id="IPR045336">
    <property type="entry name" value="MmgE_PrpD_N"/>
</dbReference>
<dbReference type="InterPro" id="IPR042188">
    <property type="entry name" value="MmgE/PrpD_sf_2"/>
</dbReference>
<dbReference type="InterPro" id="IPR042183">
    <property type="entry name" value="MmgE/PrpD_sf_1"/>
</dbReference>
<evidence type="ECO:0000313" key="4">
    <source>
        <dbReference type="EMBL" id="MBM3222720.1"/>
    </source>
</evidence>
<dbReference type="AlphaFoldDB" id="A0A938B2E2"/>
<dbReference type="PANTHER" id="PTHR16943:SF8">
    <property type="entry name" value="2-METHYLCITRATE DEHYDRATASE"/>
    <property type="match status" value="1"/>
</dbReference>
<name>A0A938B2E2_UNCTE</name>
<dbReference type="Gene3D" id="3.30.1330.120">
    <property type="entry name" value="2-methylcitrate dehydratase PrpD"/>
    <property type="match status" value="1"/>
</dbReference>
<dbReference type="InterPro" id="IPR005656">
    <property type="entry name" value="MmgE_PrpD"/>
</dbReference>
<comment type="caution">
    <text evidence="4">The sequence shown here is derived from an EMBL/GenBank/DDBJ whole genome shotgun (WGS) entry which is preliminary data.</text>
</comment>
<reference evidence="4" key="1">
    <citation type="submission" date="2019-03" db="EMBL/GenBank/DDBJ databases">
        <title>Lake Tanganyika Metagenome-Assembled Genomes (MAGs).</title>
        <authorList>
            <person name="Tran P."/>
        </authorList>
    </citation>
    <scope>NUCLEOTIDE SEQUENCE</scope>
    <source>
        <strain evidence="4">K_DeepCast_65m_m2_066</strain>
    </source>
</reference>
<dbReference type="Proteomes" id="UP000712673">
    <property type="component" value="Unassembled WGS sequence"/>
</dbReference>
<proteinExistence type="inferred from homology"/>
<sequence>MDRTLDLLSRYACALTYDALPPEVVHQVKRTLIDTLGCALGAFHAEPCRIARYLAEGVTGRMRSRVLGTRHLSAPDLAGFANGVMVRYLDCNDSYFSPGGGHPSDMIPAALALADPLGRDGRAVITAIVLAYEVFSRLSDQVVTGDLGWDQGMFSVLGAVCAAGKMLELDETQMRHAISLAIVPNLPLGVTRVGELPMWKGCATASATRAAIFAAQLAQQGMTGPAEPFEGRRGLWQQAVGKPVTLGALGGNGTPFGITATTFKSFPSQIHTQGPIQLALELGTKVSVAEIAALRISGYRTAVSSPATEPEKWDPRTRETADHSIPYVVAAALHDGAITPASFAPARVQDPALRPLIAKMSMEEDPDFTARFPQEYNCRIEVITTAGQRVEAHTAYPKGNRHNPLSDADVEAKFRRFAGAVLTTRQCDMVLERCWSAEHLANLQTLFDALVVEN</sequence>
<feature type="domain" description="MmgE/PrpD N-terminal" evidence="2">
    <location>
        <begin position="8"/>
        <end position="242"/>
    </location>
</feature>
<evidence type="ECO:0000259" key="2">
    <source>
        <dbReference type="Pfam" id="PF03972"/>
    </source>
</evidence>
<gene>
    <name evidence="4" type="ORF">FJZ47_02800</name>
</gene>
<feature type="domain" description="MmgE/PrpD C-terminal" evidence="3">
    <location>
        <begin position="266"/>
        <end position="436"/>
    </location>
</feature>
<accession>A0A938B2E2</accession>
<dbReference type="GO" id="GO:0016829">
    <property type="term" value="F:lyase activity"/>
    <property type="evidence" value="ECO:0007669"/>
    <property type="project" value="InterPro"/>
</dbReference>
<dbReference type="Pfam" id="PF19305">
    <property type="entry name" value="MmgE_PrpD_C"/>
    <property type="match status" value="1"/>
</dbReference>
<dbReference type="InterPro" id="IPR036148">
    <property type="entry name" value="MmgE/PrpD_sf"/>
</dbReference>
<comment type="similarity">
    <text evidence="1">Belongs to the PrpD family.</text>
</comment>
<dbReference type="EMBL" id="VGLS01000047">
    <property type="protein sequence ID" value="MBM3222720.1"/>
    <property type="molecule type" value="Genomic_DNA"/>
</dbReference>
<dbReference type="Gene3D" id="1.10.4100.10">
    <property type="entry name" value="2-methylcitrate dehydratase PrpD"/>
    <property type="match status" value="1"/>
</dbReference>
<protein>
    <submittedName>
        <fullName evidence="4">MmgE/PrpD family protein</fullName>
    </submittedName>
</protein>
<dbReference type="SUPFAM" id="SSF103378">
    <property type="entry name" value="2-methylcitrate dehydratase PrpD"/>
    <property type="match status" value="1"/>
</dbReference>
<dbReference type="InterPro" id="IPR045337">
    <property type="entry name" value="MmgE_PrpD_C"/>
</dbReference>
<evidence type="ECO:0000256" key="1">
    <source>
        <dbReference type="ARBA" id="ARBA00006174"/>
    </source>
</evidence>
<organism evidence="4 5">
    <name type="scientific">Tectimicrobiota bacterium</name>
    <dbReference type="NCBI Taxonomy" id="2528274"/>
    <lineage>
        <taxon>Bacteria</taxon>
        <taxon>Pseudomonadati</taxon>
        <taxon>Nitrospinota/Tectimicrobiota group</taxon>
        <taxon>Candidatus Tectimicrobiota</taxon>
    </lineage>
</organism>
<evidence type="ECO:0000259" key="3">
    <source>
        <dbReference type="Pfam" id="PF19305"/>
    </source>
</evidence>